<dbReference type="Proteomes" id="UP000195305">
    <property type="component" value="Unassembled WGS sequence"/>
</dbReference>
<sequence>MSDEKIAFDIDQKLVVNGQLYLKDQLPPQMSFAIYAYGSPDILDVVAFIDASQEQDGSQGMIITPQAFYFQLGQTGHINFEDITSLQLEKHHQNPSVKAIVKTAQGGFAFRRQTIDPEVFLDILSQVTGLHIDLKMTVHEKVAYYISIVLNDLAGDVYEDLELNQEEKKFMKELTQELQIIEGLDEENYCYELEHLCSRAWEFFDELGLDSEEVDELYKIHEEFERLHQIDDQKINDAQAFYDEMVNQYQQGNTQMYDQVKDAMAQLGIDERELAGKSMEDIKDYFCHRLGISRNVMDHLIQKMTHKN</sequence>
<dbReference type="EMBL" id="NFLJ01000039">
    <property type="protein sequence ID" value="OUQ32889.1"/>
    <property type="molecule type" value="Genomic_DNA"/>
</dbReference>
<gene>
    <name evidence="1" type="ORF">B5E75_11790</name>
</gene>
<dbReference type="RefSeq" id="WP_087359467.1">
    <property type="nucleotide sequence ID" value="NZ_NFLJ01000039.1"/>
</dbReference>
<keyword evidence="2" id="KW-1185">Reference proteome</keyword>
<reference evidence="1 2" key="1">
    <citation type="journal article" date="2018" name="BMC Genomics">
        <title>Whole genome sequencing and function prediction of 133 gut anaerobes isolated from chicken caecum in pure cultures.</title>
        <authorList>
            <person name="Medvecky M."/>
            <person name="Cejkova D."/>
            <person name="Polansky O."/>
            <person name="Karasova D."/>
            <person name="Kubasova T."/>
            <person name="Cizek A."/>
            <person name="Rychlik I."/>
        </authorList>
    </citation>
    <scope>NUCLEOTIDE SEQUENCE [LARGE SCALE GENOMIC DNA]</scope>
    <source>
        <strain evidence="1 2">An13</strain>
    </source>
</reference>
<dbReference type="OrthoDB" id="1643648at2"/>
<organism evidence="1 2">
    <name type="scientific">Massilimicrobiota timonensis</name>
    <dbReference type="NCBI Taxonomy" id="1776392"/>
    <lineage>
        <taxon>Bacteria</taxon>
        <taxon>Bacillati</taxon>
        <taxon>Bacillota</taxon>
        <taxon>Erysipelotrichia</taxon>
        <taxon>Erysipelotrichales</taxon>
        <taxon>Erysipelotrichaceae</taxon>
        <taxon>Massilimicrobiota</taxon>
    </lineage>
</organism>
<comment type="caution">
    <text evidence="1">The sequence shown here is derived from an EMBL/GenBank/DDBJ whole genome shotgun (WGS) entry which is preliminary data.</text>
</comment>
<accession>A0A1Y4SSK1</accession>
<evidence type="ECO:0000313" key="1">
    <source>
        <dbReference type="EMBL" id="OUQ32889.1"/>
    </source>
</evidence>
<evidence type="ECO:0000313" key="2">
    <source>
        <dbReference type="Proteomes" id="UP000195305"/>
    </source>
</evidence>
<name>A0A1Y4SSK1_9FIRM</name>
<dbReference type="AlphaFoldDB" id="A0A1Y4SSK1"/>
<protein>
    <submittedName>
        <fullName evidence="1">Uncharacterized protein</fullName>
    </submittedName>
</protein>
<proteinExistence type="predicted"/>